<sequence>MAVSFEHIYKAFDEVNGKPQYVLQDINLTIETGQFICILGKSGCGKSTLLNLLAGYLKPDKGRILVDDNRVEGPAADRGVVFQQHALFPWYTVQENVEFGLRLKSRKDAAQIAAQYISLIGLEGYEKLYPAELSGGMAQRVGIARALVNDPAVLLMDEPLGALDALTRDTMRKELIRIWQLSQKTVFFITHSVPEAVYLADRVVLLKQGEVALDQPIDLPRPRETKSQEFLSYVELFEQGLTDNQAESVITE</sequence>
<dbReference type="InterPro" id="IPR003593">
    <property type="entry name" value="AAA+_ATPase"/>
</dbReference>
<evidence type="ECO:0000259" key="4">
    <source>
        <dbReference type="PROSITE" id="PS50893"/>
    </source>
</evidence>
<proteinExistence type="predicted"/>
<dbReference type="OrthoDB" id="9802264at2"/>
<dbReference type="SMART" id="SM00382">
    <property type="entry name" value="AAA"/>
    <property type="match status" value="1"/>
</dbReference>
<keyword evidence="3 5" id="KW-0067">ATP-binding</keyword>
<dbReference type="STRING" id="112903.SAMN04490178_12833"/>
<dbReference type="AlphaFoldDB" id="A0A1H8XS61"/>
<organism evidence="5 6">
    <name type="scientific">Propionispora vibrioides</name>
    <dbReference type="NCBI Taxonomy" id="112903"/>
    <lineage>
        <taxon>Bacteria</taxon>
        <taxon>Bacillati</taxon>
        <taxon>Bacillota</taxon>
        <taxon>Negativicutes</taxon>
        <taxon>Selenomonadales</taxon>
        <taxon>Sporomusaceae</taxon>
        <taxon>Propionispora</taxon>
    </lineage>
</organism>
<keyword evidence="1" id="KW-0813">Transport</keyword>
<evidence type="ECO:0000256" key="2">
    <source>
        <dbReference type="ARBA" id="ARBA00022741"/>
    </source>
</evidence>
<dbReference type="Proteomes" id="UP000198847">
    <property type="component" value="Unassembled WGS sequence"/>
</dbReference>
<dbReference type="SUPFAM" id="SSF52540">
    <property type="entry name" value="P-loop containing nucleoside triphosphate hydrolases"/>
    <property type="match status" value="1"/>
</dbReference>
<dbReference type="CDD" id="cd03293">
    <property type="entry name" value="ABC_NrtD_SsuB_transporters"/>
    <property type="match status" value="1"/>
</dbReference>
<dbReference type="PANTHER" id="PTHR42788:SF13">
    <property type="entry name" value="ALIPHATIC SULFONATES IMPORT ATP-BINDING PROTEIN SSUB"/>
    <property type="match status" value="1"/>
</dbReference>
<evidence type="ECO:0000256" key="1">
    <source>
        <dbReference type="ARBA" id="ARBA00022448"/>
    </source>
</evidence>
<dbReference type="InterPro" id="IPR050166">
    <property type="entry name" value="ABC_transporter_ATP-bind"/>
</dbReference>
<reference evidence="5 6" key="1">
    <citation type="submission" date="2016-10" db="EMBL/GenBank/DDBJ databases">
        <authorList>
            <person name="de Groot N.N."/>
        </authorList>
    </citation>
    <scope>NUCLEOTIDE SEQUENCE [LARGE SCALE GENOMIC DNA]</scope>
    <source>
        <strain evidence="5 6">DSM 13305</strain>
    </source>
</reference>
<dbReference type="PROSITE" id="PS50893">
    <property type="entry name" value="ABC_TRANSPORTER_2"/>
    <property type="match status" value="1"/>
</dbReference>
<evidence type="ECO:0000313" key="6">
    <source>
        <dbReference type="Proteomes" id="UP000198847"/>
    </source>
</evidence>
<dbReference type="InterPro" id="IPR017871">
    <property type="entry name" value="ABC_transporter-like_CS"/>
</dbReference>
<accession>A0A1H8XS61</accession>
<feature type="domain" description="ABC transporter" evidence="4">
    <location>
        <begin position="3"/>
        <end position="233"/>
    </location>
</feature>
<dbReference type="PROSITE" id="PS00211">
    <property type="entry name" value="ABC_TRANSPORTER_1"/>
    <property type="match status" value="1"/>
</dbReference>
<dbReference type="GO" id="GO:0016887">
    <property type="term" value="F:ATP hydrolysis activity"/>
    <property type="evidence" value="ECO:0007669"/>
    <property type="project" value="InterPro"/>
</dbReference>
<dbReference type="GO" id="GO:0005524">
    <property type="term" value="F:ATP binding"/>
    <property type="evidence" value="ECO:0007669"/>
    <property type="project" value="UniProtKB-KW"/>
</dbReference>
<evidence type="ECO:0000313" key="5">
    <source>
        <dbReference type="EMBL" id="SEP42602.1"/>
    </source>
</evidence>
<dbReference type="Gene3D" id="3.40.50.300">
    <property type="entry name" value="P-loop containing nucleotide triphosphate hydrolases"/>
    <property type="match status" value="1"/>
</dbReference>
<evidence type="ECO:0000256" key="3">
    <source>
        <dbReference type="ARBA" id="ARBA00022840"/>
    </source>
</evidence>
<keyword evidence="6" id="KW-1185">Reference proteome</keyword>
<gene>
    <name evidence="5" type="ORF">SAMN04490178_12833</name>
</gene>
<keyword evidence="2" id="KW-0547">Nucleotide-binding</keyword>
<dbReference type="InterPro" id="IPR003439">
    <property type="entry name" value="ABC_transporter-like_ATP-bd"/>
</dbReference>
<dbReference type="RefSeq" id="WP_091750831.1">
    <property type="nucleotide sequence ID" value="NZ_FODY01000028.1"/>
</dbReference>
<dbReference type="PANTHER" id="PTHR42788">
    <property type="entry name" value="TAURINE IMPORT ATP-BINDING PROTEIN-RELATED"/>
    <property type="match status" value="1"/>
</dbReference>
<dbReference type="Pfam" id="PF00005">
    <property type="entry name" value="ABC_tran"/>
    <property type="match status" value="1"/>
</dbReference>
<dbReference type="InterPro" id="IPR027417">
    <property type="entry name" value="P-loop_NTPase"/>
</dbReference>
<name>A0A1H8XS61_9FIRM</name>
<dbReference type="EMBL" id="FODY01000028">
    <property type="protein sequence ID" value="SEP42602.1"/>
    <property type="molecule type" value="Genomic_DNA"/>
</dbReference>
<protein>
    <submittedName>
        <fullName evidence="5">NitT/TauT family transport system ATP-binding protein</fullName>
    </submittedName>
</protein>